<dbReference type="EMBL" id="JBHFQA010000016">
    <property type="protein sequence ID" value="KAL2085591.1"/>
    <property type="molecule type" value="Genomic_DNA"/>
</dbReference>
<dbReference type="InterPro" id="IPR011989">
    <property type="entry name" value="ARM-like"/>
</dbReference>
<dbReference type="Proteomes" id="UP001591681">
    <property type="component" value="Unassembled WGS sequence"/>
</dbReference>
<organism evidence="1 2">
    <name type="scientific">Coilia grayii</name>
    <name type="common">Gray's grenadier anchovy</name>
    <dbReference type="NCBI Taxonomy" id="363190"/>
    <lineage>
        <taxon>Eukaryota</taxon>
        <taxon>Metazoa</taxon>
        <taxon>Chordata</taxon>
        <taxon>Craniata</taxon>
        <taxon>Vertebrata</taxon>
        <taxon>Euteleostomi</taxon>
        <taxon>Actinopterygii</taxon>
        <taxon>Neopterygii</taxon>
        <taxon>Teleostei</taxon>
        <taxon>Clupei</taxon>
        <taxon>Clupeiformes</taxon>
        <taxon>Clupeoidei</taxon>
        <taxon>Engraulidae</taxon>
        <taxon>Coilinae</taxon>
        <taxon>Coilia</taxon>
    </lineage>
</organism>
<reference evidence="1 2" key="1">
    <citation type="submission" date="2024-09" db="EMBL/GenBank/DDBJ databases">
        <title>A chromosome-level genome assembly of Gray's grenadier anchovy, Coilia grayii.</title>
        <authorList>
            <person name="Fu Z."/>
        </authorList>
    </citation>
    <scope>NUCLEOTIDE SEQUENCE [LARGE SCALE GENOMIC DNA]</scope>
    <source>
        <strain evidence="1">G4</strain>
        <tissue evidence="1">Muscle</tissue>
    </source>
</reference>
<dbReference type="InterPro" id="IPR016024">
    <property type="entry name" value="ARM-type_fold"/>
</dbReference>
<protein>
    <recommendedName>
        <fullName evidence="3">Condensin-2 complex subunit G2</fullName>
    </recommendedName>
</protein>
<sequence length="1119" mass="126308">MSKREVFIDSVCISKTEEFLTFIKRHKDASEPFDLPELLQELQKAQRQTLWTKLAKLLQDTMVACPAERWNAPEVEQNDQNMELDAPLDLERTMQVIQCVTEVAKASVETIEDGDTYTSLLDCANMLNDILSFLPKSKAALRESIHQLFKCWWTKGLHGKENLGLTVFLASLREPVPDMKRLWAFHKVLLSVAFESEQGQELVNQLLLCFLNVNFIRRDEGKSFLVFLFSWDLVFIRLIHKTVKNQLQYLRKPVVEHLAEMYFRAWKKASGSFLEEIESTCIQDFMQNGIRLHRNSPVMPKIRQILRYFHNQKFRQGVDKMLYRLYRPILWMALKVPNGEVRANATLLFAEAFPLKDPDMDVATADENLQRQLDTLFSLLEDQQPLVRSTAVLGTCTVLSKCWVFIPNDIIADLLKKLVQDLAMDASSPDVRCSVFMSLSVILDNELTHSVLENVLPLLKLSLHDSSEKVRVAFVDLLLKIKAVRTTKFWKVCSVEHLLARLERDSPSVCKRIVNLLFNTFFPVNQPCSVWVERCGVLIDMNPKAARQFYLYAYLYTSPNNLGKLMLSIRQCLNACIQKARNQGADANKENVSDEEGEELASDMASRARLLEIVLILWRSIQNSLEGHKDIRDYLISKFASVIPEYMRFFQDDHDCTIALIHMASLLPAASLPTFSGGVLSRLRKLEVGACASLYSQMLDCMCSWGRASHVLELVTDWLTDALDQSSAKDDSARRVRIQESTEAKPDLGLNFLHYLLTNTPTQEAVLNVPSDKLKQLLKALSDFRSELHSCVSAFDPPARARATETALKAFSLHKRLLIHLQNKYPEDRVFLQELELSAAWVVERILPFLVAPSDIISAQQVTLAQRVVESCVTLLRDVIIVGLGDAGFKGQALDLCSVVLLSERGHLCIPVILSLLSSLAKERMDQRTPGQEEQVPVLIGVLTNLFHKTLQVVALKLRQEPEEGKQVCVSSRAALSDFLSAVQGLATVQPEGHHEVFSSLFAGIVVEISHSLRKVSHVEQLVTPETPDDLPPLSSYIMDVLLKCPPAVTRSLFAMTQHSLDTDEIDNLPALAAVTHLLAVAKQTGQFRADVKSIAVSVKRQMDRHCAEAAGSEEEILK</sequence>
<evidence type="ECO:0000313" key="1">
    <source>
        <dbReference type="EMBL" id="KAL2085591.1"/>
    </source>
</evidence>
<keyword evidence="2" id="KW-1185">Reference proteome</keyword>
<dbReference type="Pfam" id="PF12422">
    <property type="entry name" value="Condensin2nSMC"/>
    <property type="match status" value="1"/>
</dbReference>
<proteinExistence type="predicted"/>
<dbReference type="PANTHER" id="PTHR16199">
    <property type="entry name" value="CONDENSIN-2 COMPLEX SUBUNIT G2"/>
    <property type="match status" value="1"/>
</dbReference>
<accession>A0ABD1JFT7</accession>
<dbReference type="InterPro" id="IPR024741">
    <property type="entry name" value="Condensin2_G2"/>
</dbReference>
<dbReference type="SUPFAM" id="SSF48371">
    <property type="entry name" value="ARM repeat"/>
    <property type="match status" value="1"/>
</dbReference>
<comment type="caution">
    <text evidence="1">The sequence shown here is derived from an EMBL/GenBank/DDBJ whole genome shotgun (WGS) entry which is preliminary data.</text>
</comment>
<dbReference type="Gene3D" id="1.25.10.10">
    <property type="entry name" value="Leucine-rich Repeat Variant"/>
    <property type="match status" value="1"/>
</dbReference>
<dbReference type="PANTHER" id="PTHR16199:SF4">
    <property type="entry name" value="CONDENSIN-2 COMPLEX SUBUNIT G2"/>
    <property type="match status" value="1"/>
</dbReference>
<evidence type="ECO:0000313" key="2">
    <source>
        <dbReference type="Proteomes" id="UP001591681"/>
    </source>
</evidence>
<evidence type="ECO:0008006" key="3">
    <source>
        <dbReference type="Google" id="ProtNLM"/>
    </source>
</evidence>
<name>A0ABD1JFT7_9TELE</name>
<gene>
    <name evidence="1" type="ORF">ACEWY4_018911</name>
</gene>
<dbReference type="AlphaFoldDB" id="A0ABD1JFT7"/>